<dbReference type="SUPFAM" id="SSF51004">
    <property type="entry name" value="C-terminal (heme d1) domain of cytochrome cd1-nitrite reductase"/>
    <property type="match status" value="1"/>
</dbReference>
<evidence type="ECO:0000313" key="4">
    <source>
        <dbReference type="EMBL" id="SHK06505.1"/>
    </source>
</evidence>
<dbReference type="OrthoDB" id="9790815at2"/>
<dbReference type="GO" id="GO:0017057">
    <property type="term" value="F:6-phosphogluconolactonase activity"/>
    <property type="evidence" value="ECO:0007669"/>
    <property type="project" value="TreeGrafter"/>
</dbReference>
<feature type="region of interest" description="Disordered" evidence="3">
    <location>
        <begin position="149"/>
        <end position="169"/>
    </location>
</feature>
<dbReference type="Pfam" id="PF10282">
    <property type="entry name" value="Lactonase"/>
    <property type="match status" value="1"/>
</dbReference>
<dbReference type="GO" id="GO:0006006">
    <property type="term" value="P:glucose metabolic process"/>
    <property type="evidence" value="ECO:0007669"/>
    <property type="project" value="UniProtKB-KW"/>
</dbReference>
<dbReference type="GO" id="GO:0005829">
    <property type="term" value="C:cytosol"/>
    <property type="evidence" value="ECO:0007669"/>
    <property type="project" value="TreeGrafter"/>
</dbReference>
<accession>A0A1M6PEX2</accession>
<reference evidence="4 5" key="1">
    <citation type="submission" date="2016-11" db="EMBL/GenBank/DDBJ databases">
        <authorList>
            <person name="Jaros S."/>
            <person name="Januszkiewicz K."/>
            <person name="Wedrychowicz H."/>
        </authorList>
    </citation>
    <scope>NUCLEOTIDE SEQUENCE [LARGE SCALE GENOMIC DNA]</scope>
    <source>
        <strain evidence="4 5">DSM 27063</strain>
    </source>
</reference>
<dbReference type="PANTHER" id="PTHR30344:SF1">
    <property type="entry name" value="6-PHOSPHOGLUCONOLACTONASE"/>
    <property type="match status" value="1"/>
</dbReference>
<keyword evidence="5" id="KW-1185">Reference proteome</keyword>
<name>A0A1M6PEX2_9BACT</name>
<keyword evidence="2" id="KW-0119">Carbohydrate metabolism</keyword>
<dbReference type="InterPro" id="IPR011048">
    <property type="entry name" value="Haem_d1_sf"/>
</dbReference>
<dbReference type="InterPro" id="IPR050282">
    <property type="entry name" value="Cycloisomerase_2"/>
</dbReference>
<comment type="similarity">
    <text evidence="1">Belongs to the cycloisomerase 2 family.</text>
</comment>
<gene>
    <name evidence="4" type="ORF">SAMN05444280_1594</name>
</gene>
<dbReference type="STRING" id="1168035.SAMN05444280_1594"/>
<dbReference type="InterPro" id="IPR015943">
    <property type="entry name" value="WD40/YVTN_repeat-like_dom_sf"/>
</dbReference>
<protein>
    <submittedName>
        <fullName evidence="4">6-phosphogluconolactonase</fullName>
    </submittedName>
</protein>
<dbReference type="FunFam" id="2.130.10.10:FF:000306">
    <property type="entry name" value="3-carboxymuconate cyclase"/>
    <property type="match status" value="1"/>
</dbReference>
<dbReference type="InterPro" id="IPR019405">
    <property type="entry name" value="Lactonase_7-beta_prop"/>
</dbReference>
<sequence length="372" mass="41050">MKAFIYFLLFLPLFGLKSNAQEIKKFYVGTFTSEGAEGIYLCGFDTKTGELSLENIFKAVDNPSFLKVSPDNKNLYVVTRPAVEIEELGGYVSAYAIQKNGSLQFLNKQVSHGADPCHVDVSPDGKFVAIATYGGGTTSLYPVNKDGSLQPASTTIEHKGSGADKSRQSVPHAHSVKFSPFSSAVFNADLGTDQLNIFELKNNELIHATQQFAKMKPGAGPRHFDFHPNGNFIYVINELNSTVTALKKQNQKWESFQTISTLPDDYNEKSYCADIHISNDGRFLYGSNRGHNSISVFKIDKTSGKLNLISTVSTEGEWPRNFALSPCGRFLLAANQHSHNISVFKIHQEKGTLEFTGNELQVPSPVCIEFIN</sequence>
<proteinExistence type="inferred from homology"/>
<evidence type="ECO:0000256" key="2">
    <source>
        <dbReference type="ARBA" id="ARBA00022526"/>
    </source>
</evidence>
<dbReference type="PANTHER" id="PTHR30344">
    <property type="entry name" value="6-PHOSPHOGLUCONOLACTONASE-RELATED"/>
    <property type="match status" value="1"/>
</dbReference>
<feature type="compositionally biased region" description="Basic and acidic residues" evidence="3">
    <location>
        <begin position="156"/>
        <end position="167"/>
    </location>
</feature>
<keyword evidence="2" id="KW-0313">Glucose metabolism</keyword>
<organism evidence="4 5">
    <name type="scientific">Tangfeifania diversioriginum</name>
    <dbReference type="NCBI Taxonomy" id="1168035"/>
    <lineage>
        <taxon>Bacteria</taxon>
        <taxon>Pseudomonadati</taxon>
        <taxon>Bacteroidota</taxon>
        <taxon>Bacteroidia</taxon>
        <taxon>Marinilabiliales</taxon>
        <taxon>Prolixibacteraceae</taxon>
        <taxon>Tangfeifania</taxon>
    </lineage>
</organism>
<evidence type="ECO:0000256" key="3">
    <source>
        <dbReference type="SAM" id="MobiDB-lite"/>
    </source>
</evidence>
<dbReference type="EMBL" id="FQZE01000059">
    <property type="protein sequence ID" value="SHK06505.1"/>
    <property type="molecule type" value="Genomic_DNA"/>
</dbReference>
<evidence type="ECO:0000256" key="1">
    <source>
        <dbReference type="ARBA" id="ARBA00005564"/>
    </source>
</evidence>
<dbReference type="RefSeq" id="WP_073174030.1">
    <property type="nucleotide sequence ID" value="NZ_FQZE01000059.1"/>
</dbReference>
<dbReference type="Proteomes" id="UP000184050">
    <property type="component" value="Unassembled WGS sequence"/>
</dbReference>
<evidence type="ECO:0000313" key="5">
    <source>
        <dbReference type="Proteomes" id="UP000184050"/>
    </source>
</evidence>
<dbReference type="AlphaFoldDB" id="A0A1M6PEX2"/>
<dbReference type="Gene3D" id="2.130.10.10">
    <property type="entry name" value="YVTN repeat-like/Quinoprotein amine dehydrogenase"/>
    <property type="match status" value="1"/>
</dbReference>